<evidence type="ECO:0000259" key="2">
    <source>
        <dbReference type="PROSITE" id="PS50914"/>
    </source>
</evidence>
<organism evidence="3 4">
    <name type="scientific">Chitinophaga defluvii</name>
    <dbReference type="NCBI Taxonomy" id="3163343"/>
    <lineage>
        <taxon>Bacteria</taxon>
        <taxon>Pseudomonadati</taxon>
        <taxon>Bacteroidota</taxon>
        <taxon>Chitinophagia</taxon>
        <taxon>Chitinophagales</taxon>
        <taxon>Chitinophagaceae</taxon>
        <taxon>Chitinophaga</taxon>
    </lineage>
</organism>
<name>A0ABV2T142_9BACT</name>
<feature type="domain" description="BON" evidence="2">
    <location>
        <begin position="3"/>
        <end position="71"/>
    </location>
</feature>
<dbReference type="PROSITE" id="PS50914">
    <property type="entry name" value="BON"/>
    <property type="match status" value="3"/>
</dbReference>
<protein>
    <submittedName>
        <fullName evidence="3">BON domain-containing protein</fullName>
    </submittedName>
</protein>
<dbReference type="RefSeq" id="WP_354659394.1">
    <property type="nucleotide sequence ID" value="NZ_JBEXAC010000001.1"/>
</dbReference>
<comment type="caution">
    <text evidence="3">The sequence shown here is derived from an EMBL/GenBank/DDBJ whole genome shotgun (WGS) entry which is preliminary data.</text>
</comment>
<dbReference type="Proteomes" id="UP001549749">
    <property type="component" value="Unassembled WGS sequence"/>
</dbReference>
<sequence>MKTDIDLQKDVMEELQWDPLLLSTEVGTTVKDGIVTLMGHVNNYGQKLAAENAAKRVKDVKAVAVDIDIKLPLGHERTDADIAAAALNALKWSSFVPEECIKLTVENGRITLEGEVEWQFQKKSATSALKNLIGLQGINNHLKVKPQITPIIVKDVIRKALERRADIEADRIDIITDGGRITLKGNVRSWTEKTAVEQAVWSTPGVIEVKDELRVSLL</sequence>
<accession>A0ABV2T142</accession>
<dbReference type="InterPro" id="IPR007055">
    <property type="entry name" value="BON_dom"/>
</dbReference>
<gene>
    <name evidence="3" type="ORF">ABR189_05220</name>
</gene>
<dbReference type="EMBL" id="JBEXAC010000001">
    <property type="protein sequence ID" value="MET6996753.1"/>
    <property type="molecule type" value="Genomic_DNA"/>
</dbReference>
<evidence type="ECO:0000256" key="1">
    <source>
        <dbReference type="ARBA" id="ARBA00022729"/>
    </source>
</evidence>
<dbReference type="SMART" id="SM00749">
    <property type="entry name" value="BON"/>
    <property type="match status" value="2"/>
</dbReference>
<dbReference type="PANTHER" id="PTHR34606">
    <property type="entry name" value="BON DOMAIN-CONTAINING PROTEIN"/>
    <property type="match status" value="1"/>
</dbReference>
<keyword evidence="1" id="KW-0732">Signal</keyword>
<dbReference type="InterPro" id="IPR014004">
    <property type="entry name" value="Transpt-assoc_nodulatn_dom_bac"/>
</dbReference>
<dbReference type="Pfam" id="PF04972">
    <property type="entry name" value="BON"/>
    <property type="match status" value="3"/>
</dbReference>
<reference evidence="3 4" key="1">
    <citation type="submission" date="2024-06" db="EMBL/GenBank/DDBJ databases">
        <title>Chitinophaga defluvii sp. nov., isolated from municipal sewage.</title>
        <authorList>
            <person name="Zhang L."/>
        </authorList>
    </citation>
    <scope>NUCLEOTIDE SEQUENCE [LARGE SCALE GENOMIC DNA]</scope>
    <source>
        <strain evidence="3 4">H8</strain>
    </source>
</reference>
<feature type="domain" description="BON" evidence="2">
    <location>
        <begin position="149"/>
        <end position="217"/>
    </location>
</feature>
<feature type="domain" description="BON" evidence="2">
    <location>
        <begin position="78"/>
        <end position="146"/>
    </location>
</feature>
<dbReference type="InterPro" id="IPR051686">
    <property type="entry name" value="Lipoprotein_DolP"/>
</dbReference>
<evidence type="ECO:0000313" key="3">
    <source>
        <dbReference type="EMBL" id="MET6996753.1"/>
    </source>
</evidence>
<evidence type="ECO:0000313" key="4">
    <source>
        <dbReference type="Proteomes" id="UP001549749"/>
    </source>
</evidence>
<proteinExistence type="predicted"/>
<dbReference type="Gene3D" id="3.30.1340.30">
    <property type="match status" value="3"/>
</dbReference>
<dbReference type="PANTHER" id="PTHR34606:SF4">
    <property type="entry name" value="OUTER MEMBRANE LIPOPROTEIN DOLP"/>
    <property type="match status" value="1"/>
</dbReference>
<keyword evidence="4" id="KW-1185">Reference proteome</keyword>